<evidence type="ECO:0000313" key="2">
    <source>
        <dbReference type="EMBL" id="OAG35774.1"/>
    </source>
</evidence>
<organism evidence="2 3">
    <name type="scientific">Fonsecaea monophora</name>
    <dbReference type="NCBI Taxonomy" id="254056"/>
    <lineage>
        <taxon>Eukaryota</taxon>
        <taxon>Fungi</taxon>
        <taxon>Dikarya</taxon>
        <taxon>Ascomycota</taxon>
        <taxon>Pezizomycotina</taxon>
        <taxon>Eurotiomycetes</taxon>
        <taxon>Chaetothyriomycetidae</taxon>
        <taxon>Chaetothyriales</taxon>
        <taxon>Herpotrichiellaceae</taxon>
        <taxon>Fonsecaea</taxon>
    </lineage>
</organism>
<dbReference type="AlphaFoldDB" id="A0A177EUS0"/>
<keyword evidence="3" id="KW-1185">Reference proteome</keyword>
<proteinExistence type="predicted"/>
<accession>A0A177EUS0</accession>
<dbReference type="OrthoDB" id="4137201at2759"/>
<sequence>MNLEGRTINSSYSYLVNNGEIPAGTFHCQHIIAAYLEEHFSNSMGFYKSFQQCPGVREFAPHLGNEHGQGRVELDLAGDVRLVLDDVVYGPRFPRVPVAYDRLFLSLPKLLDSGCTLEIDTYDHWIIRRNGNLLVFGLRTPSLPDPEMRVVVGPYVRGAQNLGVPQSLQNAIAKESPRAEERPPPAELQAAIMRAAARDMEKPAGSLLGPATRVTMPVENKPMKPLLDVVSKASHKPANNSSRPTRGSVSAKPRDAARKHWGSLSYRALPPASRDTK</sequence>
<name>A0A177EUS0_9EURO</name>
<feature type="compositionally biased region" description="Polar residues" evidence="1">
    <location>
        <begin position="237"/>
        <end position="248"/>
    </location>
</feature>
<protein>
    <submittedName>
        <fullName evidence="2">Uncharacterized protein</fullName>
    </submittedName>
</protein>
<dbReference type="EMBL" id="LVKK01000108">
    <property type="protein sequence ID" value="OAG35774.1"/>
    <property type="molecule type" value="Genomic_DNA"/>
</dbReference>
<evidence type="ECO:0000313" key="3">
    <source>
        <dbReference type="Proteomes" id="UP000077002"/>
    </source>
</evidence>
<dbReference type="GeneID" id="34605134"/>
<comment type="caution">
    <text evidence="2">The sequence shown here is derived from an EMBL/GenBank/DDBJ whole genome shotgun (WGS) entry which is preliminary data.</text>
</comment>
<evidence type="ECO:0000256" key="1">
    <source>
        <dbReference type="SAM" id="MobiDB-lite"/>
    </source>
</evidence>
<reference evidence="2 3" key="1">
    <citation type="submission" date="2016-03" db="EMBL/GenBank/DDBJ databases">
        <title>Draft genome sequence of the Fonsecaea monophora CBS 269.37.</title>
        <authorList>
            <person name="Bombassaro A."/>
            <person name="Vinicius W.A."/>
            <person name="De Hoog S."/>
            <person name="Sun J."/>
            <person name="Souza E.M."/>
            <person name="Raittz R.T."/>
            <person name="Costa F."/>
            <person name="Leao A.C."/>
            <person name="Tadra-Sfeir M.Z."/>
            <person name="Baura V."/>
            <person name="Balsanelli E."/>
            <person name="Pedrosa F.O."/>
            <person name="Moreno L.F."/>
            <person name="Steffens M.B."/>
            <person name="Xi L."/>
            <person name="Bocca A.L."/>
            <person name="Felipe M.S."/>
            <person name="Teixeira M."/>
            <person name="Telles Filho F.Q."/>
            <person name="Azevedo C.M."/>
            <person name="Gomes R."/>
            <person name="Vicente V.A."/>
        </authorList>
    </citation>
    <scope>NUCLEOTIDE SEQUENCE [LARGE SCALE GENOMIC DNA]</scope>
    <source>
        <strain evidence="2 3">CBS 269.37</strain>
    </source>
</reference>
<dbReference type="RefSeq" id="XP_022507726.1">
    <property type="nucleotide sequence ID" value="XM_022659933.1"/>
</dbReference>
<dbReference type="Proteomes" id="UP000077002">
    <property type="component" value="Unassembled WGS sequence"/>
</dbReference>
<gene>
    <name evidence="2" type="ORF">AYO21_10008</name>
</gene>
<feature type="region of interest" description="Disordered" evidence="1">
    <location>
        <begin position="219"/>
        <end position="277"/>
    </location>
</feature>